<feature type="compositionally biased region" description="Basic residues" evidence="1">
    <location>
        <begin position="31"/>
        <end position="40"/>
    </location>
</feature>
<name>A0A7M1S261_9BACT</name>
<evidence type="ECO:0000313" key="2">
    <source>
        <dbReference type="EMBL" id="QOR61533.1"/>
    </source>
</evidence>
<organism evidence="2 3">
    <name type="scientific">Sulfurovum indicum</name>
    <dbReference type="NCBI Taxonomy" id="2779528"/>
    <lineage>
        <taxon>Bacteria</taxon>
        <taxon>Pseudomonadati</taxon>
        <taxon>Campylobacterota</taxon>
        <taxon>Epsilonproteobacteria</taxon>
        <taxon>Campylobacterales</taxon>
        <taxon>Sulfurovaceae</taxon>
        <taxon>Sulfurovum</taxon>
    </lineage>
</organism>
<evidence type="ECO:0000256" key="1">
    <source>
        <dbReference type="SAM" id="MobiDB-lite"/>
    </source>
</evidence>
<reference evidence="2 3" key="1">
    <citation type="submission" date="2020-10" db="EMBL/GenBank/DDBJ databases">
        <title>The genome of sulfurovum sp.</title>
        <authorList>
            <person name="Xie S."/>
            <person name="Shao Z."/>
            <person name="Jiang L."/>
        </authorList>
    </citation>
    <scope>NUCLEOTIDE SEQUENCE [LARGE SCALE GENOMIC DNA]</scope>
    <source>
        <strain evidence="2 3">ST-419</strain>
    </source>
</reference>
<feature type="compositionally biased region" description="Low complexity" evidence="1">
    <location>
        <begin position="1"/>
        <end position="13"/>
    </location>
</feature>
<gene>
    <name evidence="2" type="ORF">IMZ28_08825</name>
</gene>
<sequence>MAPSSKKSSNTSKSRSRTAKRTTKSASSKKSTGRKAAKRKKTSQVRSFRFFLTLFAAVFLVGLGYCMGRCWIGSDSLFPKNKYEEAVKRESKKPVVKNEVKKDKSVASERSKQKQEIGRSRDKKVKLAYRTERPKLVIIIDDVHTRKQLDTIQNIGFPVTPSIFPPYTLSPDTHKLARNAVHYMIHLPMESGNAKYDSQSKTLKTTFSRAQLEERMRELRRLFPRAHYINNHTGSRFTANDKAMGELYKVMKKEGFVFIDSRTVGGSKVGKIAHKYGDVYVARDIFLDNVKSATAIHSQLKKAVRLAKKNGYAIAIGHPYKVTMQALASAKPLLKEVDVVYIDEIFREE</sequence>
<feature type="region of interest" description="Disordered" evidence="1">
    <location>
        <begin position="96"/>
        <end position="123"/>
    </location>
</feature>
<dbReference type="PANTHER" id="PTHR30105:SF2">
    <property type="entry name" value="DIVERGENT POLYSACCHARIDE DEACETYLASE SUPERFAMILY"/>
    <property type="match status" value="1"/>
</dbReference>
<accession>A0A7M1S261</accession>
<dbReference type="InterPro" id="IPR011330">
    <property type="entry name" value="Glyco_hydro/deAcase_b/a-brl"/>
</dbReference>
<dbReference type="Gene3D" id="3.20.20.370">
    <property type="entry name" value="Glycoside hydrolase/deacetylase"/>
    <property type="match status" value="1"/>
</dbReference>
<feature type="compositionally biased region" description="Basic and acidic residues" evidence="1">
    <location>
        <begin position="96"/>
        <end position="120"/>
    </location>
</feature>
<dbReference type="AlphaFoldDB" id="A0A7M1S261"/>
<dbReference type="GO" id="GO:0005975">
    <property type="term" value="P:carbohydrate metabolic process"/>
    <property type="evidence" value="ECO:0007669"/>
    <property type="project" value="InterPro"/>
</dbReference>
<keyword evidence="3" id="KW-1185">Reference proteome</keyword>
<feature type="compositionally biased region" description="Basic residues" evidence="1">
    <location>
        <begin position="14"/>
        <end position="23"/>
    </location>
</feature>
<dbReference type="Proteomes" id="UP000595074">
    <property type="component" value="Chromosome"/>
</dbReference>
<dbReference type="EMBL" id="CP063164">
    <property type="protein sequence ID" value="QOR61533.1"/>
    <property type="molecule type" value="Genomic_DNA"/>
</dbReference>
<dbReference type="CDD" id="cd10936">
    <property type="entry name" value="CE4_DAC2"/>
    <property type="match status" value="1"/>
</dbReference>
<feature type="region of interest" description="Disordered" evidence="1">
    <location>
        <begin position="1"/>
        <end position="40"/>
    </location>
</feature>
<dbReference type="Pfam" id="PF04748">
    <property type="entry name" value="Polysacc_deac_2"/>
    <property type="match status" value="1"/>
</dbReference>
<evidence type="ECO:0000313" key="3">
    <source>
        <dbReference type="Proteomes" id="UP000595074"/>
    </source>
</evidence>
<proteinExistence type="predicted"/>
<protein>
    <submittedName>
        <fullName evidence="2">Divergent polysaccharide deacetylase family protein</fullName>
    </submittedName>
</protein>
<dbReference type="SUPFAM" id="SSF88713">
    <property type="entry name" value="Glycoside hydrolase/deacetylase"/>
    <property type="match status" value="1"/>
</dbReference>
<dbReference type="InterPro" id="IPR006837">
    <property type="entry name" value="Divergent_DAC"/>
</dbReference>
<dbReference type="KEGG" id="sinu:IMZ28_08825"/>
<dbReference type="PANTHER" id="PTHR30105">
    <property type="entry name" value="UNCHARACTERIZED YIBQ-RELATED"/>
    <property type="match status" value="1"/>
</dbReference>